<dbReference type="Pfam" id="PF03416">
    <property type="entry name" value="Peptidase_C54"/>
    <property type="match status" value="1"/>
</dbReference>
<dbReference type="GO" id="GO:0019786">
    <property type="term" value="F:protein-phosphatidylethanolamide deconjugating activity"/>
    <property type="evidence" value="ECO:0007669"/>
    <property type="project" value="InterPro"/>
</dbReference>
<keyword evidence="9 13" id="KW-0072">Autophagy</keyword>
<gene>
    <name evidence="16" type="ORF">MUK42_12211</name>
</gene>
<dbReference type="Proteomes" id="UP001055439">
    <property type="component" value="Chromosome 7"/>
</dbReference>
<evidence type="ECO:0000256" key="2">
    <source>
        <dbReference type="ARBA" id="ARBA00010958"/>
    </source>
</evidence>
<evidence type="ECO:0000256" key="12">
    <source>
        <dbReference type="ARBA" id="ARBA00045891"/>
    </source>
</evidence>
<dbReference type="EC" id="3.4.22.-" evidence="13"/>
<keyword evidence="17" id="KW-1185">Reference proteome</keyword>
<dbReference type="SUPFAM" id="SSF57850">
    <property type="entry name" value="RING/U-box"/>
    <property type="match status" value="1"/>
</dbReference>
<name>A0A9E7KF08_9LILI</name>
<evidence type="ECO:0000256" key="1">
    <source>
        <dbReference type="ARBA" id="ARBA00004496"/>
    </source>
</evidence>
<dbReference type="GO" id="GO:0005737">
    <property type="term" value="C:cytoplasm"/>
    <property type="evidence" value="ECO:0007669"/>
    <property type="project" value="UniProtKB-SubCell"/>
</dbReference>
<keyword evidence="3" id="KW-0813">Transport</keyword>
<dbReference type="SUPFAM" id="SSF54001">
    <property type="entry name" value="Cysteine proteinases"/>
    <property type="match status" value="1"/>
</dbReference>
<sequence>MFLVSMRKSFKDSLKVLEADIQHANSLASDFPREYDGACLQMRMSYSPAAHLFLFLVQWTDCNLAGALGLLRVLIYKVYVDGKTTMSIQERKASIKEFYGVIFPSLIQLQKGITDMEDKKQKSICVERYRRREDDDKQQLSEIDVEREEECGICMETNSKVVLPNCGHAMCIRHSRSQSCPFCRDSLRRVNSSDLWILTERRDVVDMATVVKENLRRLFMYIEKLPLVMPDSVLDVYDSHFWTLDNMSNETRRHSSDRSQSLVNLVGRRKERERERERERGEEVDKQNTRRLKRKISMRHGAPLIPSLFSLAGLLERVLDSKFPASNSDDSSVDRESKATNSDQTVHHRCLKASFLTRFFRSIFSVFERHSNTISVENKTSNSRSHGWVTTLKKVMTSGPMRRLQERIQWTSRADTLSLTSDIWFLGKCYKLSLEESSHGSDAPNSYDAFLEDFLSRIWITYRKSFDPIGDSKFTCDVNWGCMIRSSQMLVAQPHDPGYIEILHLFGDSEACAFSVHNLLQAGKGYGLAAGSWLGPYAMCRTWETLAHANKEQVESDKCKESLPMVLYTVSGDEDGERGGAPVISIKVAARLCYDFSKGQLNWAPILLLVPLVLGLEKINPRYIPLLWETFTFPQSLGILGGRPGASTYIVGIQDNKALYLDPHEVQLAVDIKRDDLEADISSYHCSTVRHVPLDMIDPSLAIGFYCRDKDDFEDLCSRASKLADKSNGAPLFTVAQNLQPAKPVPYYDLLAVDTFTDTDDRVHEDEWQIL</sequence>
<evidence type="ECO:0000256" key="9">
    <source>
        <dbReference type="ARBA" id="ARBA00023006"/>
    </source>
</evidence>
<comment type="similarity">
    <text evidence="2 13">Belongs to the peptidase C54 family.</text>
</comment>
<evidence type="ECO:0000256" key="11">
    <source>
        <dbReference type="ARBA" id="ARBA00038724"/>
    </source>
</evidence>
<evidence type="ECO:0000256" key="4">
    <source>
        <dbReference type="ARBA" id="ARBA00022490"/>
    </source>
</evidence>
<evidence type="ECO:0000256" key="5">
    <source>
        <dbReference type="ARBA" id="ARBA00022670"/>
    </source>
</evidence>
<comment type="function">
    <text evidence="12">Cysteine protease that plays a key role in autophagy by mediating both proteolytic activation and delipidation of ATG8 family proteins. The protease activity is required for proteolytic activation of ATG8 family proteins: cleaves the C-terminal amino acid of ATG8 proteins to reveal a C-terminal glycine. Exposure of the glycine at the C-terminus is essential for ATG8 proteins conjugation to phosphatidylethanolamine (PE) and insertion to membranes, which is necessary for autophagy. In addition to the protease activity, also mediates delipidation of PE-conjugated ATG8 proteins.</text>
</comment>
<reference evidence="16" key="1">
    <citation type="submission" date="2022-05" db="EMBL/GenBank/DDBJ databases">
        <title>The Musa troglodytarum L. genome provides insights into the mechanism of non-climacteric behaviour and enrichment of carotenoids.</title>
        <authorList>
            <person name="Wang J."/>
        </authorList>
    </citation>
    <scope>NUCLEOTIDE SEQUENCE</scope>
    <source>
        <tissue evidence="16">Leaf</tissue>
    </source>
</reference>
<dbReference type="GO" id="GO:0004197">
    <property type="term" value="F:cysteine-type endopeptidase activity"/>
    <property type="evidence" value="ECO:0007669"/>
    <property type="project" value="TreeGrafter"/>
</dbReference>
<feature type="region of interest" description="Disordered" evidence="14">
    <location>
        <begin position="325"/>
        <end position="344"/>
    </location>
</feature>
<dbReference type="PANTHER" id="PTHR22624">
    <property type="entry name" value="CYSTEINE PROTEASE ATG4"/>
    <property type="match status" value="1"/>
</dbReference>
<dbReference type="GO" id="GO:0000045">
    <property type="term" value="P:autophagosome assembly"/>
    <property type="evidence" value="ECO:0007669"/>
    <property type="project" value="TreeGrafter"/>
</dbReference>
<dbReference type="Gene3D" id="3.30.40.10">
    <property type="entry name" value="Zinc/RING finger domain, C3HC4 (zinc finger)"/>
    <property type="match status" value="1"/>
</dbReference>
<dbReference type="GO" id="GO:0015031">
    <property type="term" value="P:protein transport"/>
    <property type="evidence" value="ECO:0007669"/>
    <property type="project" value="UniProtKB-KW"/>
</dbReference>
<comment type="subcellular location">
    <subcellularLocation>
        <location evidence="1 13">Cytoplasm</location>
    </subcellularLocation>
</comment>
<keyword evidence="4 13" id="KW-0963">Cytoplasm</keyword>
<feature type="compositionally biased region" description="Basic and acidic residues" evidence="14">
    <location>
        <begin position="268"/>
        <end position="288"/>
    </location>
</feature>
<dbReference type="AlphaFoldDB" id="A0A9E7KF08"/>
<dbReference type="PANTHER" id="PTHR22624:SF49">
    <property type="entry name" value="CYSTEINE PROTEASE"/>
    <property type="match status" value="1"/>
</dbReference>
<dbReference type="InterPro" id="IPR046792">
    <property type="entry name" value="Peptidase_C54_cat"/>
</dbReference>
<evidence type="ECO:0000256" key="8">
    <source>
        <dbReference type="ARBA" id="ARBA00022927"/>
    </source>
</evidence>
<evidence type="ECO:0000256" key="6">
    <source>
        <dbReference type="ARBA" id="ARBA00022801"/>
    </source>
</evidence>
<dbReference type="GO" id="GO:0000423">
    <property type="term" value="P:mitophagy"/>
    <property type="evidence" value="ECO:0007669"/>
    <property type="project" value="TreeGrafter"/>
</dbReference>
<feature type="region of interest" description="Disordered" evidence="14">
    <location>
        <begin position="249"/>
        <end position="291"/>
    </location>
</feature>
<evidence type="ECO:0000313" key="17">
    <source>
        <dbReference type="Proteomes" id="UP001055439"/>
    </source>
</evidence>
<dbReference type="InterPro" id="IPR005078">
    <property type="entry name" value="Peptidase_C54"/>
</dbReference>
<evidence type="ECO:0000256" key="3">
    <source>
        <dbReference type="ARBA" id="ARBA00022448"/>
    </source>
</evidence>
<evidence type="ECO:0000256" key="7">
    <source>
        <dbReference type="ARBA" id="ARBA00022807"/>
    </source>
</evidence>
<dbReference type="GO" id="GO:0034727">
    <property type="term" value="P:piecemeal microautophagy of the nucleus"/>
    <property type="evidence" value="ECO:0007669"/>
    <property type="project" value="TreeGrafter"/>
</dbReference>
<evidence type="ECO:0000313" key="16">
    <source>
        <dbReference type="EMBL" id="URE15652.1"/>
    </source>
</evidence>
<dbReference type="InterPro" id="IPR013083">
    <property type="entry name" value="Znf_RING/FYVE/PHD"/>
</dbReference>
<proteinExistence type="inferred from homology"/>
<accession>A0A9E7KF08</accession>
<keyword evidence="7" id="KW-0788">Thiol protease</keyword>
<dbReference type="GO" id="GO:0016485">
    <property type="term" value="P:protein processing"/>
    <property type="evidence" value="ECO:0007669"/>
    <property type="project" value="TreeGrafter"/>
</dbReference>
<keyword evidence="8 13" id="KW-0653">Protein transport</keyword>
<dbReference type="OrthoDB" id="2960936at2759"/>
<comment type="catalytic activity">
    <reaction evidence="10">
        <text>[protein]-C-terminal L-amino acid-glycyl-phosphatidylethanolamide + H2O = [protein]-C-terminal L-amino acid-glycine + a 1,2-diacyl-sn-glycero-3-phosphoethanolamine</text>
        <dbReference type="Rhea" id="RHEA:67548"/>
        <dbReference type="Rhea" id="RHEA-COMP:17323"/>
        <dbReference type="Rhea" id="RHEA-COMP:17324"/>
        <dbReference type="ChEBI" id="CHEBI:15377"/>
        <dbReference type="ChEBI" id="CHEBI:64612"/>
        <dbReference type="ChEBI" id="CHEBI:172940"/>
        <dbReference type="ChEBI" id="CHEBI:172941"/>
    </reaction>
    <physiologicalReaction direction="left-to-right" evidence="10">
        <dbReference type="Rhea" id="RHEA:67549"/>
    </physiologicalReaction>
</comment>
<evidence type="ECO:0000259" key="15">
    <source>
        <dbReference type="Pfam" id="PF03416"/>
    </source>
</evidence>
<comment type="subunit">
    <text evidence="11">Interacts with ATG8.</text>
</comment>
<evidence type="ECO:0000256" key="10">
    <source>
        <dbReference type="ARBA" id="ARBA00029362"/>
    </source>
</evidence>
<organism evidence="16 17">
    <name type="scientific">Musa troglodytarum</name>
    <name type="common">fe'i banana</name>
    <dbReference type="NCBI Taxonomy" id="320322"/>
    <lineage>
        <taxon>Eukaryota</taxon>
        <taxon>Viridiplantae</taxon>
        <taxon>Streptophyta</taxon>
        <taxon>Embryophyta</taxon>
        <taxon>Tracheophyta</taxon>
        <taxon>Spermatophyta</taxon>
        <taxon>Magnoliopsida</taxon>
        <taxon>Liliopsida</taxon>
        <taxon>Zingiberales</taxon>
        <taxon>Musaceae</taxon>
        <taxon>Musa</taxon>
    </lineage>
</organism>
<dbReference type="GO" id="GO:0035973">
    <property type="term" value="P:aggrephagy"/>
    <property type="evidence" value="ECO:0007669"/>
    <property type="project" value="TreeGrafter"/>
</dbReference>
<keyword evidence="5 13" id="KW-0645">Protease</keyword>
<protein>
    <recommendedName>
        <fullName evidence="13">Cysteine protease</fullName>
        <ecNumber evidence="13">3.4.22.-</ecNumber>
    </recommendedName>
</protein>
<dbReference type="EMBL" id="CP097509">
    <property type="protein sequence ID" value="URE15652.1"/>
    <property type="molecule type" value="Genomic_DNA"/>
</dbReference>
<evidence type="ECO:0000256" key="14">
    <source>
        <dbReference type="SAM" id="MobiDB-lite"/>
    </source>
</evidence>
<evidence type="ECO:0000256" key="13">
    <source>
        <dbReference type="RuleBase" id="RU363115"/>
    </source>
</evidence>
<feature type="domain" description="Peptidase C54 catalytic" evidence="15">
    <location>
        <begin position="448"/>
        <end position="719"/>
    </location>
</feature>
<keyword evidence="6 13" id="KW-0378">Hydrolase</keyword>
<dbReference type="InterPro" id="IPR038765">
    <property type="entry name" value="Papain-like_cys_pep_sf"/>
</dbReference>